<gene>
    <name evidence="1" type="ORF">FSP39_016233</name>
</gene>
<evidence type="ECO:0000313" key="1">
    <source>
        <dbReference type="EMBL" id="KAK3086279.1"/>
    </source>
</evidence>
<proteinExistence type="predicted"/>
<comment type="caution">
    <text evidence="1">The sequence shown here is derived from an EMBL/GenBank/DDBJ whole genome shotgun (WGS) entry which is preliminary data.</text>
</comment>
<name>A0AA89BM55_PINIB</name>
<dbReference type="Proteomes" id="UP001186944">
    <property type="component" value="Unassembled WGS sequence"/>
</dbReference>
<evidence type="ECO:0000313" key="2">
    <source>
        <dbReference type="Proteomes" id="UP001186944"/>
    </source>
</evidence>
<keyword evidence="2" id="KW-1185">Reference proteome</keyword>
<sequence length="124" mass="13243">MPLPQTTSSTTQRFGVDQKQFDTHFHPEKNIVNGVDVTTLPRSHMQKPAVFMPKVSDLAGQGSSTATCDAQLQRTGSTSSGVDVPAPSTGNMAANVAAAGFTAASTFQPRMSSEKIIKHEFDFK</sequence>
<reference evidence="1" key="1">
    <citation type="submission" date="2019-08" db="EMBL/GenBank/DDBJ databases">
        <title>The improved chromosome-level genome for the pearl oyster Pinctada fucata martensii using PacBio sequencing and Hi-C.</title>
        <authorList>
            <person name="Zheng Z."/>
        </authorList>
    </citation>
    <scope>NUCLEOTIDE SEQUENCE</scope>
    <source>
        <strain evidence="1">ZZ-2019</strain>
        <tissue evidence="1">Adductor muscle</tissue>
    </source>
</reference>
<dbReference type="AlphaFoldDB" id="A0AA89BM55"/>
<dbReference type="EMBL" id="VSWD01000012">
    <property type="protein sequence ID" value="KAK3086279.1"/>
    <property type="molecule type" value="Genomic_DNA"/>
</dbReference>
<accession>A0AA89BM55</accession>
<organism evidence="1 2">
    <name type="scientific">Pinctada imbricata</name>
    <name type="common">Atlantic pearl-oyster</name>
    <name type="synonym">Pinctada martensii</name>
    <dbReference type="NCBI Taxonomy" id="66713"/>
    <lineage>
        <taxon>Eukaryota</taxon>
        <taxon>Metazoa</taxon>
        <taxon>Spiralia</taxon>
        <taxon>Lophotrochozoa</taxon>
        <taxon>Mollusca</taxon>
        <taxon>Bivalvia</taxon>
        <taxon>Autobranchia</taxon>
        <taxon>Pteriomorphia</taxon>
        <taxon>Pterioida</taxon>
        <taxon>Pterioidea</taxon>
        <taxon>Pteriidae</taxon>
        <taxon>Pinctada</taxon>
    </lineage>
</organism>
<protein>
    <submittedName>
        <fullName evidence="1">Uncharacterized protein</fullName>
    </submittedName>
</protein>